<reference evidence="1 2" key="1">
    <citation type="submission" date="2020-10" db="EMBL/GenBank/DDBJ databases">
        <title>Trueperella pecoris sp. nov. isolated from bovine and porcine specimens.</title>
        <authorList>
            <person name="Schoenecker L."/>
            <person name="Schnydrig P."/>
            <person name="Brodard I."/>
            <person name="Thomann A."/>
            <person name="Hemphill A."/>
            <person name="Rodriguez-Campos S."/>
            <person name="Perreten V."/>
            <person name="Jores J."/>
            <person name="Kittl S."/>
        </authorList>
    </citation>
    <scope>NUCLEOTIDE SEQUENCE [LARGE SCALE GENOMIC DNA]</scope>
    <source>
        <strain evidence="1 2">15A0121</strain>
    </source>
</reference>
<evidence type="ECO:0000313" key="2">
    <source>
        <dbReference type="Proteomes" id="UP000595053"/>
    </source>
</evidence>
<keyword evidence="2" id="KW-1185">Reference proteome</keyword>
<proteinExistence type="predicted"/>
<name>A0A7M1QW77_9ACTO</name>
<dbReference type="RefSeq" id="WP_197551566.1">
    <property type="nucleotide sequence ID" value="NZ_CP063213.1"/>
</dbReference>
<accession>A0A8A5U5T1</accession>
<dbReference type="Proteomes" id="UP000595053">
    <property type="component" value="Chromosome"/>
</dbReference>
<sequence length="180" mass="19281">MSLVFSTAVLGTVAGGAYYFVRGKSTAEGREWVGNSLKAWRSKELSGDQFKVHVQETDLDDMFATFEHDGFDPYYSPEGIEEKLSKAVGSSAPKKVLDATELAVLKTLEVAGGVKQDFAERASHASSDQPTKVRKALGILSAGAGTAAQVARQGVRGSFRLATSIGRGVGRLPRIWRSSK</sequence>
<accession>A0A7M1QW77</accession>
<evidence type="ECO:0000313" key="1">
    <source>
        <dbReference type="EMBL" id="QOR46259.1"/>
    </source>
</evidence>
<protein>
    <submittedName>
        <fullName evidence="1">Uncharacterized protein</fullName>
    </submittedName>
</protein>
<gene>
    <name evidence="1" type="ORF">INS88_03390</name>
</gene>
<dbReference type="AlphaFoldDB" id="A0A7M1QW77"/>
<organism evidence="1 2">
    <name type="scientific">Trueperella pecoris</name>
    <dbReference type="NCBI Taxonomy" id="2733571"/>
    <lineage>
        <taxon>Bacteria</taxon>
        <taxon>Bacillati</taxon>
        <taxon>Actinomycetota</taxon>
        <taxon>Actinomycetes</taxon>
        <taxon>Actinomycetales</taxon>
        <taxon>Actinomycetaceae</taxon>
        <taxon>Trueperella</taxon>
    </lineage>
</organism>
<dbReference type="EMBL" id="CP063213">
    <property type="protein sequence ID" value="QOR46259.1"/>
    <property type="molecule type" value="Genomic_DNA"/>
</dbReference>